<reference evidence="1 2" key="1">
    <citation type="submission" date="2014-06" db="EMBL/GenBank/DDBJ databases">
        <title>Functional and comparative genomic analyses of the Drosophila gut microbiota identify candidate symbiosis factors.</title>
        <authorList>
            <person name="Newell P.D."/>
            <person name="Chaston J.M."/>
            <person name="Douglas A.E."/>
        </authorList>
    </citation>
    <scope>NUCLEOTIDE SEQUENCE [LARGE SCALE GENOMIC DNA]</scope>
    <source>
        <strain evidence="1 2">DmCS_002</strain>
    </source>
</reference>
<organism evidence="1 2">
    <name type="scientific">Fructilactobacillus fructivorans</name>
    <dbReference type="NCBI Taxonomy" id="1614"/>
    <lineage>
        <taxon>Bacteria</taxon>
        <taxon>Bacillati</taxon>
        <taxon>Bacillota</taxon>
        <taxon>Bacilli</taxon>
        <taxon>Lactobacillales</taxon>
        <taxon>Lactobacillaceae</taxon>
        <taxon>Fructilactobacillus</taxon>
    </lineage>
</organism>
<comment type="caution">
    <text evidence="1">The sequence shown here is derived from an EMBL/GenBank/DDBJ whole genome shotgun (WGS) entry which is preliminary data.</text>
</comment>
<dbReference type="EMBL" id="JOJZ01000019">
    <property type="protein sequence ID" value="KID41620.1"/>
    <property type="molecule type" value="Genomic_DNA"/>
</dbReference>
<sequence length="41" mass="4526">MKGANQVAKKGRTIFTNYIKIRIAELVHGKLSKRGLSVDPS</sequence>
<accession>A0A0C1LXS7</accession>
<evidence type="ECO:0000313" key="1">
    <source>
        <dbReference type="EMBL" id="KID41620.1"/>
    </source>
</evidence>
<gene>
    <name evidence="1" type="ORF">LfDm3_0862</name>
</gene>
<dbReference type="Proteomes" id="UP000031397">
    <property type="component" value="Unassembled WGS sequence"/>
</dbReference>
<name>A0A0C1LXS7_9LACO</name>
<dbReference type="AlphaFoldDB" id="A0A0C1LXS7"/>
<proteinExistence type="predicted"/>
<evidence type="ECO:0000313" key="2">
    <source>
        <dbReference type="Proteomes" id="UP000031397"/>
    </source>
</evidence>
<keyword evidence="2" id="KW-1185">Reference proteome</keyword>
<protein>
    <submittedName>
        <fullName evidence="1">Uncharacterized protein</fullName>
    </submittedName>
</protein>